<evidence type="ECO:0000256" key="1">
    <source>
        <dbReference type="SAM" id="MobiDB-lite"/>
    </source>
</evidence>
<reference evidence="3" key="2">
    <citation type="journal article" date="2003" name="Dev. Genes Evol.">
        <title>Genomewide surveys of developmentally relevant genes in Ciona intestinalis.</title>
        <authorList>
            <person name="Satou Y."/>
            <person name="Satoh N."/>
        </authorList>
    </citation>
    <scope>NUCLEOTIDE SEQUENCE</scope>
</reference>
<dbReference type="KEGG" id="cin:778654"/>
<dbReference type="GO" id="GO:0000978">
    <property type="term" value="F:RNA polymerase II cis-regulatory region sequence-specific DNA binding"/>
    <property type="evidence" value="ECO:0000318"/>
    <property type="project" value="GO_Central"/>
</dbReference>
<dbReference type="PANTHER" id="PTHR11949">
    <property type="entry name" value="INTERFERON REGULATORY FACTOR"/>
    <property type="match status" value="1"/>
</dbReference>
<dbReference type="InterPro" id="IPR017855">
    <property type="entry name" value="SMAD-like_dom_sf"/>
</dbReference>
<dbReference type="GO" id="GO:0045893">
    <property type="term" value="P:positive regulation of DNA-templated transcription"/>
    <property type="evidence" value="ECO:0007669"/>
    <property type="project" value="UniProtKB-ARBA"/>
</dbReference>
<dbReference type="SMART" id="SM00348">
    <property type="entry name" value="IRF"/>
    <property type="match status" value="1"/>
</dbReference>
<dbReference type="Ensembl" id="ENSCINT00000035826.1">
    <property type="protein sequence ID" value="ENSCINP00000034915.1"/>
    <property type="gene ID" value="ENSCING00000019194.1"/>
</dbReference>
<dbReference type="SMART" id="SM01243">
    <property type="entry name" value="IRF-3"/>
    <property type="match status" value="1"/>
</dbReference>
<dbReference type="GeneID" id="778654"/>
<protein>
    <submittedName>
        <fullName evidence="3 4">Interferon regulatory factor like protein</fullName>
    </submittedName>
</protein>
<dbReference type="Gene3D" id="1.10.10.10">
    <property type="entry name" value="Winged helix-like DNA-binding domain superfamily/Winged helix DNA-binding domain"/>
    <property type="match status" value="1"/>
</dbReference>
<dbReference type="EMBL" id="AB210511">
    <property type="protein sequence ID" value="BAE06516.1"/>
    <property type="molecule type" value="mRNA"/>
</dbReference>
<dbReference type="PANTHER" id="PTHR11949:SF53">
    <property type="entry name" value="IRF TRYPTOPHAN PENTAD REPEAT DOMAIN-CONTAINING PROTEIN"/>
    <property type="match status" value="1"/>
</dbReference>
<dbReference type="CTD" id="778654"/>
<dbReference type="AlphaFoldDB" id="Q4H3B1"/>
<dbReference type="Pfam" id="PF10401">
    <property type="entry name" value="IRF-3"/>
    <property type="match status" value="1"/>
</dbReference>
<dbReference type="PROSITE" id="PS51507">
    <property type="entry name" value="IRF_2"/>
    <property type="match status" value="1"/>
</dbReference>
<gene>
    <name evidence="3" type="primary">Ci-IRF-like-6</name>
    <name evidence="4" type="synonym">irf-like-6</name>
</gene>
<dbReference type="Pfam" id="PF00605">
    <property type="entry name" value="IRF"/>
    <property type="match status" value="1"/>
</dbReference>
<dbReference type="RefSeq" id="NP_001071744.1">
    <property type="nucleotide sequence ID" value="NM_001078276.1"/>
</dbReference>
<reference evidence="4" key="6">
    <citation type="submission" date="2025-05" db="UniProtKB">
        <authorList>
            <consortium name="Ensembl"/>
        </authorList>
    </citation>
    <scope>IDENTIFICATION</scope>
</reference>
<dbReference type="GO" id="GO:0002376">
    <property type="term" value="P:immune system process"/>
    <property type="evidence" value="ECO:0000318"/>
    <property type="project" value="GO_Central"/>
</dbReference>
<dbReference type="EMBL" id="EAAA01000694">
    <property type="status" value="NOT_ANNOTATED_CDS"/>
    <property type="molecule type" value="Genomic_DNA"/>
</dbReference>
<accession>Q4H3B1</accession>
<dbReference type="GeneTree" id="ENSGT00530000064823"/>
<dbReference type="InterPro" id="IPR036388">
    <property type="entry name" value="WH-like_DNA-bd_sf"/>
</dbReference>
<accession>A0A1W2VNM2</accession>
<dbReference type="InterPro" id="IPR008984">
    <property type="entry name" value="SMAD_FHA_dom_sf"/>
</dbReference>
<dbReference type="GO" id="GO:0006357">
    <property type="term" value="P:regulation of transcription by RNA polymerase II"/>
    <property type="evidence" value="ECO:0000318"/>
    <property type="project" value="GO_Central"/>
</dbReference>
<dbReference type="OrthoDB" id="6538197at2759"/>
<dbReference type="GO" id="GO:0000981">
    <property type="term" value="F:DNA-binding transcription factor activity, RNA polymerase II-specific"/>
    <property type="evidence" value="ECO:0000318"/>
    <property type="project" value="GO_Central"/>
</dbReference>
<reference evidence="5" key="1">
    <citation type="journal article" date="2002" name="Science">
        <title>The draft genome of Ciona intestinalis: insights into chordate and vertebrate origins.</title>
        <authorList>
            <person name="Dehal P."/>
            <person name="Satou Y."/>
            <person name="Campbell R.K."/>
            <person name="Chapman J."/>
            <person name="Degnan B."/>
            <person name="De Tomaso A."/>
            <person name="Davidson B."/>
            <person name="Di Gregorio A."/>
            <person name="Gelpke M."/>
            <person name="Goodstein D.M."/>
            <person name="Harafuji N."/>
            <person name="Hastings K.E."/>
            <person name="Ho I."/>
            <person name="Hotta K."/>
            <person name="Huang W."/>
            <person name="Kawashima T."/>
            <person name="Lemaire P."/>
            <person name="Martinez D."/>
            <person name="Meinertzhagen I.A."/>
            <person name="Necula S."/>
            <person name="Nonaka M."/>
            <person name="Putnam N."/>
            <person name="Rash S."/>
            <person name="Saiga H."/>
            <person name="Satake M."/>
            <person name="Terry A."/>
            <person name="Yamada L."/>
            <person name="Wang H.G."/>
            <person name="Awazu S."/>
            <person name="Azumi K."/>
            <person name="Boore J."/>
            <person name="Branno M."/>
            <person name="Chin-Bow S."/>
            <person name="DeSantis R."/>
            <person name="Doyle S."/>
            <person name="Francino P."/>
            <person name="Keys D.N."/>
            <person name="Haga S."/>
            <person name="Hayashi H."/>
            <person name="Hino K."/>
            <person name="Imai K.S."/>
            <person name="Inaba K."/>
            <person name="Kano S."/>
            <person name="Kobayashi K."/>
            <person name="Kobayashi M."/>
            <person name="Lee B.I."/>
            <person name="Makabe K.W."/>
            <person name="Manohar C."/>
            <person name="Matassi G."/>
            <person name="Medina M."/>
            <person name="Mochizuki Y."/>
            <person name="Mount S."/>
            <person name="Morishita T."/>
            <person name="Miura S."/>
            <person name="Nakayama A."/>
            <person name="Nishizaka S."/>
            <person name="Nomoto H."/>
            <person name="Ohta F."/>
            <person name="Oishi K."/>
            <person name="Rigoutsos I."/>
            <person name="Sano M."/>
            <person name="Sasaki A."/>
            <person name="Sasakura Y."/>
            <person name="Shoguchi E."/>
            <person name="Shin-i T."/>
            <person name="Spagnuolo A."/>
            <person name="Stainier D."/>
            <person name="Suzuki M.M."/>
            <person name="Tassy O."/>
            <person name="Takatori N."/>
            <person name="Tokuoka M."/>
            <person name="Yagi K."/>
            <person name="Yoshizaki F."/>
            <person name="Wada S."/>
            <person name="Zhang C."/>
            <person name="Hyatt P.D."/>
            <person name="Larimer F."/>
            <person name="Detter C."/>
            <person name="Doggett N."/>
            <person name="Glavina T."/>
            <person name="Hawkins T."/>
            <person name="Richardson P."/>
            <person name="Lucas S."/>
            <person name="Kohara Y."/>
            <person name="Levine M."/>
            <person name="Satoh N."/>
            <person name="Rokhsar D.S."/>
        </authorList>
    </citation>
    <scope>NUCLEOTIDE SEQUENCE [LARGE SCALE GENOMIC DNA]</scope>
</reference>
<feature type="compositionally biased region" description="Basic and acidic residues" evidence="1">
    <location>
        <begin position="221"/>
        <end position="233"/>
    </location>
</feature>
<evidence type="ECO:0000313" key="4">
    <source>
        <dbReference type="Ensembl" id="ENSCINP00000034915.1"/>
    </source>
</evidence>
<proteinExistence type="evidence at transcript level"/>
<dbReference type="Proteomes" id="UP000008144">
    <property type="component" value="Chromosome 11"/>
</dbReference>
<dbReference type="HOGENOM" id="CLU_513818_0_0_1"/>
<name>Q4H3B1_CIOIN</name>
<dbReference type="FunFam" id="1.10.10.10:FF:000831">
    <property type="entry name" value="Interferon regulatory factor like protein"/>
    <property type="match status" value="1"/>
</dbReference>
<dbReference type="SUPFAM" id="SSF49879">
    <property type="entry name" value="SMAD/FHA domain"/>
    <property type="match status" value="1"/>
</dbReference>
<dbReference type="InterPro" id="IPR019471">
    <property type="entry name" value="Interferon_reg_factor-3"/>
</dbReference>
<keyword evidence="5" id="KW-1185">Reference proteome</keyword>
<dbReference type="InterPro" id="IPR001346">
    <property type="entry name" value="Interferon_reg_fact_DNA-bd_dom"/>
</dbReference>
<dbReference type="GO" id="GO:0005634">
    <property type="term" value="C:nucleus"/>
    <property type="evidence" value="ECO:0000318"/>
    <property type="project" value="GO_Central"/>
</dbReference>
<dbReference type="Gene3D" id="2.60.200.10">
    <property type="match status" value="1"/>
</dbReference>
<dbReference type="SUPFAM" id="SSF46785">
    <property type="entry name" value="Winged helix' DNA-binding domain"/>
    <property type="match status" value="1"/>
</dbReference>
<sequence length="565" mass="65234">MFKLKMYSPYSMCESFSSDRLKNSDNLQFKPWLIEQISSGNYPGLEWIDSEQQRVFKLPWTKKNYPGWEDHHKIFKAWAEHRSFIRNQKPPTQHVSLMKSNFRTILRKCRDLEEQTNLHQLGLQTGNYKVYKVLTPEETAVKKGRTKGRQQTVQPDIEEEYGTDIVDVEILSDDISNWIPDVHTIPDNWGAHKISNALNMGVIQNDRLGEKRGSSPSVSVEAKRKYPRLREQQQEEEVVAPQDSFTYHFTAPINGNKIVEDFIPKEVVFLPGATFSQPAPDDGLIPVDGMKVEVHEEQLEEDKDADGFKMLLHAAEISAGPTRELHNKGNRDIYHLLDILGIPRDELRQYSLRVKYQQHEVLERDLMEMNLGYRIHYGDPDQQCYLMKIDEPQRSELIVDFERPAISLPQVKTIGGKGTNGFQKVLKNTDAGLVFTQDEDHNLFCKRLCQSRVFAFSRYGEDNDDKHPIKLEREATVLLFNLNLFITDWINCLKTSRKREAIDHSIHLSLGKKPETRRCKTFIGLKLIPKVAETLLALLTTGNSDSVEVSVENQLDQVLRLFDID</sequence>
<evidence type="ECO:0000259" key="2">
    <source>
        <dbReference type="PROSITE" id="PS51507"/>
    </source>
</evidence>
<feature type="domain" description="IRF tryptophan pentad repeat" evidence="2">
    <location>
        <begin position="26"/>
        <end position="135"/>
    </location>
</feature>
<dbReference type="OMA" id="EWIDSEQ"/>
<feature type="region of interest" description="Disordered" evidence="1">
    <location>
        <begin position="207"/>
        <end position="235"/>
    </location>
</feature>
<evidence type="ECO:0000313" key="5">
    <source>
        <dbReference type="Proteomes" id="UP000008144"/>
    </source>
</evidence>
<dbReference type="InterPro" id="IPR036390">
    <property type="entry name" value="WH_DNA-bd_sf"/>
</dbReference>
<evidence type="ECO:0000313" key="3">
    <source>
        <dbReference type="EMBL" id="BAE06516.1"/>
    </source>
</evidence>
<reference evidence="4" key="5">
    <citation type="journal article" date="2008" name="Genome Biol.">
        <title>Improved genome assembly and evidence-based global gene model set for the chordate Ciona intestinalis: new insight into intron and operon populations.</title>
        <authorList>
            <person name="Satou Y."/>
            <person name="Mineta K."/>
            <person name="Ogasawara M."/>
            <person name="Sasakura Y."/>
            <person name="Shoguchi E."/>
            <person name="Ueno K."/>
            <person name="Yamada L."/>
            <person name="Matsumoto J."/>
            <person name="Wasserscheid J."/>
            <person name="Dewar K."/>
            <person name="Wiley G.B."/>
            <person name="Macmil S.L."/>
            <person name="Roe B.A."/>
            <person name="Zeller R.W."/>
            <person name="Hastings K.E."/>
            <person name="Lemaire P."/>
            <person name="Lindquist E."/>
            <person name="Endo T."/>
            <person name="Hotta K."/>
            <person name="Inaba K."/>
        </authorList>
    </citation>
    <scope>NUCLEOTIDE SEQUENCE [LARGE SCALE GENOMIC DNA]</scope>
    <source>
        <strain evidence="4">wild type</strain>
    </source>
</reference>
<dbReference type="PRINTS" id="PR00267">
    <property type="entry name" value="INTFRNREGFCT"/>
</dbReference>
<reference evidence="3" key="3">
    <citation type="journal article" date="2004" name="Development">
        <title>Gene expression profiles of transcription factors and signaling molecules in the ascidian embryo: towards a comprehensive understanding of gene networks.</title>
        <authorList>
            <person name="Imai K.S."/>
            <person name="Hino K."/>
            <person name="Yagi K."/>
            <person name="Satoh N."/>
            <person name="Satou Y."/>
        </authorList>
    </citation>
    <scope>NUCLEOTIDE SEQUENCE</scope>
</reference>
<organism evidence="3">
    <name type="scientific">Ciona intestinalis</name>
    <name type="common">Transparent sea squirt</name>
    <name type="synonym">Ascidia intestinalis</name>
    <dbReference type="NCBI Taxonomy" id="7719"/>
    <lineage>
        <taxon>Eukaryota</taxon>
        <taxon>Metazoa</taxon>
        <taxon>Chordata</taxon>
        <taxon>Tunicata</taxon>
        <taxon>Ascidiacea</taxon>
        <taxon>Phlebobranchia</taxon>
        <taxon>Cionidae</taxon>
        <taxon>Ciona</taxon>
    </lineage>
</organism>
<reference evidence="3" key="4">
    <citation type="submission" date="2005-04" db="EMBL/GenBank/DDBJ databases">
        <title>Expressed genes in Ciona intestinalis.</title>
        <authorList>
            <person name="Satou Y."/>
        </authorList>
    </citation>
    <scope>NUCLEOTIDE SEQUENCE</scope>
</reference>